<gene>
    <name evidence="5" type="ORF">MSPICULIGERA_LOCUS15856</name>
</gene>
<dbReference type="PANTHER" id="PTHR23003:SF3">
    <property type="entry name" value="FI21236P1-RELATED"/>
    <property type="match status" value="1"/>
</dbReference>
<evidence type="ECO:0000256" key="2">
    <source>
        <dbReference type="PROSITE-ProRule" id="PRU00176"/>
    </source>
</evidence>
<dbReference type="InterPro" id="IPR012677">
    <property type="entry name" value="Nucleotide-bd_a/b_plait_sf"/>
</dbReference>
<dbReference type="Gene3D" id="3.30.70.330">
    <property type="match status" value="3"/>
</dbReference>
<organism evidence="5 6">
    <name type="scientific">Mesorhabditis spiculigera</name>
    <dbReference type="NCBI Taxonomy" id="96644"/>
    <lineage>
        <taxon>Eukaryota</taxon>
        <taxon>Metazoa</taxon>
        <taxon>Ecdysozoa</taxon>
        <taxon>Nematoda</taxon>
        <taxon>Chromadorea</taxon>
        <taxon>Rhabditida</taxon>
        <taxon>Rhabditina</taxon>
        <taxon>Rhabditomorpha</taxon>
        <taxon>Rhabditoidea</taxon>
        <taxon>Rhabditidae</taxon>
        <taxon>Mesorhabditinae</taxon>
        <taxon>Mesorhabditis</taxon>
    </lineage>
</organism>
<dbReference type="Proteomes" id="UP001177023">
    <property type="component" value="Unassembled WGS sequence"/>
</dbReference>
<dbReference type="GO" id="GO:0005737">
    <property type="term" value="C:cytoplasm"/>
    <property type="evidence" value="ECO:0007669"/>
    <property type="project" value="TreeGrafter"/>
</dbReference>
<comment type="caution">
    <text evidence="5">The sequence shown here is derived from an EMBL/GenBank/DDBJ whole genome shotgun (WGS) entry which is preliminary data.</text>
</comment>
<feature type="domain" description="RRM" evidence="4">
    <location>
        <begin position="432"/>
        <end position="503"/>
    </location>
</feature>
<name>A0AA36D0E1_9BILA</name>
<evidence type="ECO:0000313" key="5">
    <source>
        <dbReference type="EMBL" id="CAJ0577586.1"/>
    </source>
</evidence>
<dbReference type="InterPro" id="IPR050374">
    <property type="entry name" value="RRT5_SRSF_SR"/>
</dbReference>
<dbReference type="SMART" id="SM00360">
    <property type="entry name" value="RRM"/>
    <property type="match status" value="3"/>
</dbReference>
<feature type="non-terminal residue" evidence="5">
    <location>
        <position position="1"/>
    </location>
</feature>
<feature type="domain" description="RRM" evidence="4">
    <location>
        <begin position="28"/>
        <end position="107"/>
    </location>
</feature>
<dbReference type="GO" id="GO:0005634">
    <property type="term" value="C:nucleus"/>
    <property type="evidence" value="ECO:0007669"/>
    <property type="project" value="TreeGrafter"/>
</dbReference>
<dbReference type="EMBL" id="CATQJA010002651">
    <property type="protein sequence ID" value="CAJ0577586.1"/>
    <property type="molecule type" value="Genomic_DNA"/>
</dbReference>
<evidence type="ECO:0000256" key="3">
    <source>
        <dbReference type="SAM" id="MobiDB-lite"/>
    </source>
</evidence>
<dbReference type="PANTHER" id="PTHR23003">
    <property type="entry name" value="RNA RECOGNITION MOTIF RRM DOMAIN CONTAINING PROTEIN"/>
    <property type="match status" value="1"/>
</dbReference>
<dbReference type="SUPFAM" id="SSF54928">
    <property type="entry name" value="RNA-binding domain, RBD"/>
    <property type="match status" value="2"/>
</dbReference>
<feature type="region of interest" description="Disordered" evidence="3">
    <location>
        <begin position="1"/>
        <end position="25"/>
    </location>
</feature>
<feature type="region of interest" description="Disordered" evidence="3">
    <location>
        <begin position="125"/>
        <end position="146"/>
    </location>
</feature>
<proteinExistence type="predicted"/>
<dbReference type="CDD" id="cd00590">
    <property type="entry name" value="RRM_SF"/>
    <property type="match status" value="1"/>
</dbReference>
<accession>A0AA36D0E1</accession>
<dbReference type="InterPro" id="IPR035979">
    <property type="entry name" value="RBD_domain_sf"/>
</dbReference>
<evidence type="ECO:0000259" key="4">
    <source>
        <dbReference type="PROSITE" id="PS50102"/>
    </source>
</evidence>
<evidence type="ECO:0000256" key="1">
    <source>
        <dbReference type="ARBA" id="ARBA00022884"/>
    </source>
</evidence>
<dbReference type="AlphaFoldDB" id="A0AA36D0E1"/>
<protein>
    <recommendedName>
        <fullName evidence="4">RRM domain-containing protein</fullName>
    </recommendedName>
</protein>
<sequence>MMRHNRPDRGGRSDRPRRSRSRSPHGARVIYINNLPWQLRWIELKNILQEKGGELLWVDILQEKDGRSKGAAIAEFKKPDDADRCVRAMSQKFEISGRTIYVKQIRDPHQFLRKIKEETGVDYLARSGGDRSNPPRGAPPVDSGRIENHDTYGLSMDFLRTHNIDPPLVTKVFVANIPFTVGTGKLCDVFGMAGQIKWIDLQMDKEGRSRGTAVIEYGHPLEAVQAVSLFNQQKLLDRPLLVKLDRMTKNEDSGPKRPGELPRGLLSIGMGLGTDGAAISDINKILMAQANAMGDFMPPPMQQPPIHQNMAPVMSAPVPAPQPYGGVPPPQMNMPPMNAFAGDRYAPSNNMGFGSAVPQQAPVSNSFRGFGADAYGGGGMDRMPGGGMDRMGGGAMDRMGGNANPFGQPQVKQDPPSAFGGSGFGGSMGNSRFIVIKNLPHDYTWQIVSDRVASFGEVEGVEMAGAGVAKVRYATTADAERAKAALSGTVVEGRGILVEFIHP</sequence>
<dbReference type="GO" id="GO:0003729">
    <property type="term" value="F:mRNA binding"/>
    <property type="evidence" value="ECO:0007669"/>
    <property type="project" value="TreeGrafter"/>
</dbReference>
<dbReference type="GO" id="GO:1990904">
    <property type="term" value="C:ribonucleoprotein complex"/>
    <property type="evidence" value="ECO:0007669"/>
    <property type="project" value="TreeGrafter"/>
</dbReference>
<dbReference type="PROSITE" id="PS50102">
    <property type="entry name" value="RRM"/>
    <property type="match status" value="3"/>
</dbReference>
<feature type="domain" description="RRM" evidence="4">
    <location>
        <begin position="170"/>
        <end position="247"/>
    </location>
</feature>
<keyword evidence="6" id="KW-1185">Reference proteome</keyword>
<feature type="compositionally biased region" description="Basic and acidic residues" evidence="3">
    <location>
        <begin position="1"/>
        <end position="16"/>
    </location>
</feature>
<dbReference type="Pfam" id="PF00076">
    <property type="entry name" value="RRM_1"/>
    <property type="match status" value="3"/>
</dbReference>
<reference evidence="5" key="1">
    <citation type="submission" date="2023-06" db="EMBL/GenBank/DDBJ databases">
        <authorList>
            <person name="Delattre M."/>
        </authorList>
    </citation>
    <scope>NUCLEOTIDE SEQUENCE</scope>
    <source>
        <strain evidence="5">AF72</strain>
    </source>
</reference>
<evidence type="ECO:0000313" key="6">
    <source>
        <dbReference type="Proteomes" id="UP001177023"/>
    </source>
</evidence>
<keyword evidence="1 2" id="KW-0694">RNA-binding</keyword>
<dbReference type="InterPro" id="IPR000504">
    <property type="entry name" value="RRM_dom"/>
</dbReference>